<evidence type="ECO:0000259" key="13">
    <source>
        <dbReference type="PROSITE" id="PS50948"/>
    </source>
</evidence>
<evidence type="ECO:0000313" key="15">
    <source>
        <dbReference type="Proteomes" id="UP001189624"/>
    </source>
</evidence>
<dbReference type="CDD" id="cd01098">
    <property type="entry name" value="PAN_AP_plant"/>
    <property type="match status" value="1"/>
</dbReference>
<evidence type="ECO:0000259" key="12">
    <source>
        <dbReference type="PROSITE" id="PS50011"/>
    </source>
</evidence>
<evidence type="ECO:0000256" key="10">
    <source>
        <dbReference type="ARBA" id="ARBA00047899"/>
    </source>
</evidence>
<dbReference type="Pfam" id="PF07714">
    <property type="entry name" value="PK_Tyr_Ser-Thr"/>
    <property type="match status" value="1"/>
</dbReference>
<feature type="domain" description="Protein kinase" evidence="12">
    <location>
        <begin position="185"/>
        <end position="272"/>
    </location>
</feature>
<evidence type="ECO:0000256" key="11">
    <source>
        <dbReference type="ARBA" id="ARBA00048679"/>
    </source>
</evidence>
<dbReference type="Proteomes" id="UP001189624">
    <property type="component" value="Chromosome 11"/>
</dbReference>
<dbReference type="AlphaFoldDB" id="A0AA87BCV8"/>
<dbReference type="InterPro" id="IPR000719">
    <property type="entry name" value="Prot_kinase_dom"/>
</dbReference>
<feature type="domain" description="Apple" evidence="13">
    <location>
        <begin position="64"/>
        <end position="147"/>
    </location>
</feature>
<evidence type="ECO:0000313" key="14">
    <source>
        <dbReference type="EMBL" id="CAJ1978650.1"/>
    </source>
</evidence>
<evidence type="ECO:0000256" key="1">
    <source>
        <dbReference type="ARBA" id="ARBA00012513"/>
    </source>
</evidence>
<proteinExistence type="predicted"/>
<keyword evidence="9" id="KW-0325">Glycoprotein</keyword>
<comment type="catalytic activity">
    <reaction evidence="10">
        <text>L-threonyl-[protein] + ATP = O-phospho-L-threonyl-[protein] + ADP + H(+)</text>
        <dbReference type="Rhea" id="RHEA:46608"/>
        <dbReference type="Rhea" id="RHEA-COMP:11060"/>
        <dbReference type="Rhea" id="RHEA-COMP:11605"/>
        <dbReference type="ChEBI" id="CHEBI:15378"/>
        <dbReference type="ChEBI" id="CHEBI:30013"/>
        <dbReference type="ChEBI" id="CHEBI:30616"/>
        <dbReference type="ChEBI" id="CHEBI:61977"/>
        <dbReference type="ChEBI" id="CHEBI:456216"/>
        <dbReference type="EC" id="2.7.11.1"/>
    </reaction>
</comment>
<gene>
    <name evidence="14" type="ORF">AYBTSS11_LOCUS30847</name>
</gene>
<dbReference type="InterPro" id="IPR011009">
    <property type="entry name" value="Kinase-like_dom_sf"/>
</dbReference>
<evidence type="ECO:0000256" key="8">
    <source>
        <dbReference type="ARBA" id="ARBA00023157"/>
    </source>
</evidence>
<dbReference type="Gene3D" id="3.30.200.20">
    <property type="entry name" value="Phosphorylase Kinase, domain 1"/>
    <property type="match status" value="1"/>
</dbReference>
<keyword evidence="3" id="KW-0808">Transferase</keyword>
<dbReference type="GO" id="GO:0005524">
    <property type="term" value="F:ATP binding"/>
    <property type="evidence" value="ECO:0007669"/>
    <property type="project" value="UniProtKB-KW"/>
</dbReference>
<organism evidence="14 15">
    <name type="scientific">Sphenostylis stenocarpa</name>
    <dbReference type="NCBI Taxonomy" id="92480"/>
    <lineage>
        <taxon>Eukaryota</taxon>
        <taxon>Viridiplantae</taxon>
        <taxon>Streptophyta</taxon>
        <taxon>Embryophyta</taxon>
        <taxon>Tracheophyta</taxon>
        <taxon>Spermatophyta</taxon>
        <taxon>Magnoliopsida</taxon>
        <taxon>eudicotyledons</taxon>
        <taxon>Gunneridae</taxon>
        <taxon>Pentapetalae</taxon>
        <taxon>rosids</taxon>
        <taxon>fabids</taxon>
        <taxon>Fabales</taxon>
        <taxon>Fabaceae</taxon>
        <taxon>Papilionoideae</taxon>
        <taxon>50 kb inversion clade</taxon>
        <taxon>NPAAA clade</taxon>
        <taxon>indigoferoid/millettioid clade</taxon>
        <taxon>Phaseoleae</taxon>
        <taxon>Sphenostylis</taxon>
    </lineage>
</organism>
<dbReference type="Gramene" id="rna-AYBTSS11_LOCUS30847">
    <property type="protein sequence ID" value="CAJ1978650.1"/>
    <property type="gene ID" value="gene-AYBTSS11_LOCUS30847"/>
</dbReference>
<keyword evidence="2" id="KW-0723">Serine/threonine-protein kinase</keyword>
<evidence type="ECO:0000256" key="4">
    <source>
        <dbReference type="ARBA" id="ARBA00022729"/>
    </source>
</evidence>
<protein>
    <recommendedName>
        <fullName evidence="1">non-specific serine/threonine protein kinase</fullName>
        <ecNumber evidence="1">2.7.11.1</ecNumber>
    </recommendedName>
</protein>
<keyword evidence="15" id="KW-1185">Reference proteome</keyword>
<dbReference type="InterPro" id="IPR003609">
    <property type="entry name" value="Pan_app"/>
</dbReference>
<sequence>MSIKSNIKSLNVQHNKDEFYVTYGINDKSMISRIVMNQTDHVRKRLTWDGHMWRASSMLPSDLCDGEKNKDSFLRLSNVKAPEATISWVNASMKLGECKNKCMKNCSCTAYANAEIRKGSGCAIWVGDLLDIRIMPNAGQDLYIRLAVAETEILARFKGVKNENQQGFELPLFDFATTTYATNHFSNHNKLGEGGFGPVYRGTLPDGREIVVKRLLQKSRQGLKEFKNEVMLCAKLQHRNLVKVLGCCIQDNEKLLLYEYMANKSLDFFLFG</sequence>
<evidence type="ECO:0000256" key="3">
    <source>
        <dbReference type="ARBA" id="ARBA00022679"/>
    </source>
</evidence>
<comment type="catalytic activity">
    <reaction evidence="11">
        <text>L-seryl-[protein] + ATP = O-phospho-L-seryl-[protein] + ADP + H(+)</text>
        <dbReference type="Rhea" id="RHEA:17989"/>
        <dbReference type="Rhea" id="RHEA-COMP:9863"/>
        <dbReference type="Rhea" id="RHEA-COMP:11604"/>
        <dbReference type="ChEBI" id="CHEBI:15378"/>
        <dbReference type="ChEBI" id="CHEBI:29999"/>
        <dbReference type="ChEBI" id="CHEBI:30616"/>
        <dbReference type="ChEBI" id="CHEBI:83421"/>
        <dbReference type="ChEBI" id="CHEBI:456216"/>
        <dbReference type="EC" id="2.7.11.1"/>
    </reaction>
</comment>
<dbReference type="SUPFAM" id="SSF56112">
    <property type="entry name" value="Protein kinase-like (PK-like)"/>
    <property type="match status" value="1"/>
</dbReference>
<evidence type="ECO:0000256" key="7">
    <source>
        <dbReference type="ARBA" id="ARBA00022840"/>
    </source>
</evidence>
<dbReference type="FunFam" id="3.30.200.20:FF:000195">
    <property type="entry name" value="G-type lectin S-receptor-like serine/threonine-protein kinase"/>
    <property type="match status" value="1"/>
</dbReference>
<keyword evidence="5" id="KW-0547">Nucleotide-binding</keyword>
<dbReference type="InterPro" id="IPR001245">
    <property type="entry name" value="Ser-Thr/Tyr_kinase_cat_dom"/>
</dbReference>
<keyword evidence="8" id="KW-1015">Disulfide bond</keyword>
<accession>A0AA87BCV8</accession>
<keyword evidence="6" id="KW-0418">Kinase</keyword>
<name>A0AA87BCV8_9FABA</name>
<keyword evidence="4" id="KW-0732">Signal</keyword>
<dbReference type="GO" id="GO:0004674">
    <property type="term" value="F:protein serine/threonine kinase activity"/>
    <property type="evidence" value="ECO:0007669"/>
    <property type="project" value="UniProtKB-KW"/>
</dbReference>
<dbReference type="PROSITE" id="PS50011">
    <property type="entry name" value="PROTEIN_KINASE_DOM"/>
    <property type="match status" value="1"/>
</dbReference>
<dbReference type="SMART" id="SM00473">
    <property type="entry name" value="PAN_AP"/>
    <property type="match status" value="1"/>
</dbReference>
<evidence type="ECO:0000256" key="5">
    <source>
        <dbReference type="ARBA" id="ARBA00022741"/>
    </source>
</evidence>
<dbReference type="EMBL" id="OY731408">
    <property type="protein sequence ID" value="CAJ1978650.1"/>
    <property type="molecule type" value="Genomic_DNA"/>
</dbReference>
<evidence type="ECO:0000256" key="9">
    <source>
        <dbReference type="ARBA" id="ARBA00023180"/>
    </source>
</evidence>
<keyword evidence="7" id="KW-0067">ATP-binding</keyword>
<dbReference type="PANTHER" id="PTHR32444:SF247">
    <property type="entry name" value="OS01G0958200 PROTEIN"/>
    <property type="match status" value="1"/>
</dbReference>
<dbReference type="Pfam" id="PF08276">
    <property type="entry name" value="PAN_2"/>
    <property type="match status" value="1"/>
</dbReference>
<dbReference type="PROSITE" id="PS50948">
    <property type="entry name" value="PAN"/>
    <property type="match status" value="1"/>
</dbReference>
<evidence type="ECO:0000256" key="2">
    <source>
        <dbReference type="ARBA" id="ARBA00022527"/>
    </source>
</evidence>
<evidence type="ECO:0000256" key="6">
    <source>
        <dbReference type="ARBA" id="ARBA00022777"/>
    </source>
</evidence>
<dbReference type="EC" id="2.7.11.1" evidence="1"/>
<dbReference type="PANTHER" id="PTHR32444">
    <property type="entry name" value="BULB-TYPE LECTIN DOMAIN-CONTAINING PROTEIN"/>
    <property type="match status" value="1"/>
</dbReference>
<reference evidence="14" key="1">
    <citation type="submission" date="2023-10" db="EMBL/GenBank/DDBJ databases">
        <authorList>
            <person name="Domelevo Entfellner J.-B."/>
        </authorList>
    </citation>
    <scope>NUCLEOTIDE SEQUENCE</scope>
</reference>